<sequence>MPEQPPARREGQILVGIFCVLLLGHFWLVTRSWSSGFLAGHEFRQTQTGLITHFIDRQNDFSLLYEAPIVGKPWVSVLLEVPIYQWSVVGLSRLLDLPHHVAARAISLGCFYLTLPAAFLLLGRMGLVSRTRRLFVVGLILPCPLYIFYSRAFLIDAMALMGSAWWLYAFVRMMERRRWTWFLFATFAGTLAALVKSAVYAVWLIPGAAYGAWLLWSDLRTRQWGRSADTVFWGLAGVLVPLGTLRWWITVTDPIKEAHASAWIFTSKNLVQGNWGFSDLAAGLAPKTWGILSNRWAEGIMAPWLLLTLLVAGLVALPRVRWPALGLAGVFFVSQFLFPWAYAYQDYYFYSCALFLCAAFGWMFLGALDSRLPRWVCWPLLIVPVAANLHTYFRSYYPQQVAPTDGGFSYTLAIRDYLPQDTVIIISGADWSAIIPYYAQRKALMIRAGLENDAAYLDRAFGELMDEDVAALVLVGAQRGNKAIAARAAAAFNLEREPTAIHPLAEIYCSLRYRDRFKESLRKVNNYGDIINPPLPPVTPGPQKPQAVLAAYAMSDYPKISPAPLRAYFEQGLGYVWPEPEKEKAIFAHPACDLWIKPPRGATHIEWDAGLVEEAYTREGAKTDGVELTITAIMGGAEREIFRRELDPANQPGDRGKLKLVIPHEPVPGEILRFSARPRQGSAFDWLYWARIEVK</sequence>
<feature type="transmembrane region" description="Helical" evidence="1">
    <location>
        <begin position="12"/>
        <end position="29"/>
    </location>
</feature>
<dbReference type="InterPro" id="IPR038731">
    <property type="entry name" value="RgtA/B/C-like"/>
</dbReference>
<protein>
    <recommendedName>
        <fullName evidence="2">Glycosyltransferase RgtA/B/C/D-like domain-containing protein</fullName>
    </recommendedName>
</protein>
<keyword evidence="1" id="KW-1133">Transmembrane helix</keyword>
<feature type="transmembrane region" description="Helical" evidence="1">
    <location>
        <begin position="101"/>
        <end position="122"/>
    </location>
</feature>
<reference evidence="3 4" key="1">
    <citation type="submission" date="2019-01" db="EMBL/GenBank/DDBJ databases">
        <title>Lacunisphaera sp. strain TWA-58.</title>
        <authorList>
            <person name="Chen W.-M."/>
        </authorList>
    </citation>
    <scope>NUCLEOTIDE SEQUENCE [LARGE SCALE GENOMIC DNA]</scope>
    <source>
        <strain evidence="3 4">TWA-58</strain>
    </source>
</reference>
<evidence type="ECO:0000256" key="1">
    <source>
        <dbReference type="SAM" id="Phobius"/>
    </source>
</evidence>
<keyword evidence="4" id="KW-1185">Reference proteome</keyword>
<feature type="transmembrane region" description="Helical" evidence="1">
    <location>
        <begin position="296"/>
        <end position="317"/>
    </location>
</feature>
<evidence type="ECO:0000259" key="2">
    <source>
        <dbReference type="Pfam" id="PF13231"/>
    </source>
</evidence>
<name>A0A4Q1C8Y2_9BACT</name>
<feature type="transmembrane region" description="Helical" evidence="1">
    <location>
        <begin position="201"/>
        <end position="219"/>
    </location>
</feature>
<organism evidence="3 4">
    <name type="scientific">Oleiharenicola lentus</name>
    <dbReference type="NCBI Taxonomy" id="2508720"/>
    <lineage>
        <taxon>Bacteria</taxon>
        <taxon>Pseudomonadati</taxon>
        <taxon>Verrucomicrobiota</taxon>
        <taxon>Opitutia</taxon>
        <taxon>Opitutales</taxon>
        <taxon>Opitutaceae</taxon>
        <taxon>Oleiharenicola</taxon>
    </lineage>
</organism>
<keyword evidence="1" id="KW-0472">Membrane</keyword>
<dbReference type="AlphaFoldDB" id="A0A4Q1C8Y2"/>
<feature type="transmembrane region" description="Helical" evidence="1">
    <location>
        <begin position="155"/>
        <end position="171"/>
    </location>
</feature>
<comment type="caution">
    <text evidence="3">The sequence shown here is derived from an EMBL/GenBank/DDBJ whole genome shotgun (WGS) entry which is preliminary data.</text>
</comment>
<dbReference type="RefSeq" id="WP_129046808.1">
    <property type="nucleotide sequence ID" value="NZ_SDHX01000001.1"/>
</dbReference>
<dbReference type="EMBL" id="SDHX01000001">
    <property type="protein sequence ID" value="RXK55443.1"/>
    <property type="molecule type" value="Genomic_DNA"/>
</dbReference>
<evidence type="ECO:0000313" key="4">
    <source>
        <dbReference type="Proteomes" id="UP000290218"/>
    </source>
</evidence>
<keyword evidence="1" id="KW-0812">Transmembrane</keyword>
<proteinExistence type="predicted"/>
<feature type="domain" description="Glycosyltransferase RgtA/B/C/D-like" evidence="2">
    <location>
        <begin position="100"/>
        <end position="241"/>
    </location>
</feature>
<dbReference type="Pfam" id="PF13231">
    <property type="entry name" value="PMT_2"/>
    <property type="match status" value="1"/>
</dbReference>
<gene>
    <name evidence="3" type="ORF">ESB00_05960</name>
</gene>
<feature type="transmembrane region" description="Helical" evidence="1">
    <location>
        <begin position="375"/>
        <end position="393"/>
    </location>
</feature>
<feature type="transmembrane region" description="Helical" evidence="1">
    <location>
        <begin position="134"/>
        <end position="149"/>
    </location>
</feature>
<feature type="transmembrane region" description="Helical" evidence="1">
    <location>
        <begin position="324"/>
        <end position="342"/>
    </location>
</feature>
<feature type="transmembrane region" description="Helical" evidence="1">
    <location>
        <begin position="231"/>
        <end position="249"/>
    </location>
</feature>
<feature type="transmembrane region" description="Helical" evidence="1">
    <location>
        <begin position="178"/>
        <end position="195"/>
    </location>
</feature>
<feature type="transmembrane region" description="Helical" evidence="1">
    <location>
        <begin position="348"/>
        <end position="368"/>
    </location>
</feature>
<dbReference type="Proteomes" id="UP000290218">
    <property type="component" value="Unassembled WGS sequence"/>
</dbReference>
<dbReference type="OrthoDB" id="9809099at2"/>
<accession>A0A4Q1C8Y2</accession>
<evidence type="ECO:0000313" key="3">
    <source>
        <dbReference type="EMBL" id="RXK55443.1"/>
    </source>
</evidence>